<evidence type="ECO:0000313" key="5">
    <source>
        <dbReference type="Proteomes" id="UP000703269"/>
    </source>
</evidence>
<reference evidence="4 5" key="1">
    <citation type="submission" date="2021-08" db="EMBL/GenBank/DDBJ databases">
        <title>Draft Genome Sequence of Phanerochaete sordida strain YK-624.</title>
        <authorList>
            <person name="Mori T."/>
            <person name="Dohra H."/>
            <person name="Suzuki T."/>
            <person name="Kawagishi H."/>
            <person name="Hirai H."/>
        </authorList>
    </citation>
    <scope>NUCLEOTIDE SEQUENCE [LARGE SCALE GENOMIC DNA]</scope>
    <source>
        <strain evidence="4 5">YK-624</strain>
    </source>
</reference>
<keyword evidence="2" id="KW-0812">Transmembrane</keyword>
<keyword evidence="2" id="KW-0472">Membrane</keyword>
<keyword evidence="5" id="KW-1185">Reference proteome</keyword>
<feature type="region of interest" description="Disordered" evidence="1">
    <location>
        <begin position="307"/>
        <end position="334"/>
    </location>
</feature>
<dbReference type="EMBL" id="BPQB01000115">
    <property type="protein sequence ID" value="GJE99658.1"/>
    <property type="molecule type" value="Genomic_DNA"/>
</dbReference>
<feature type="compositionally biased region" description="Basic and acidic residues" evidence="1">
    <location>
        <begin position="314"/>
        <end position="334"/>
    </location>
</feature>
<feature type="domain" description="DUF6534" evidence="3">
    <location>
        <begin position="164"/>
        <end position="250"/>
    </location>
</feature>
<dbReference type="OrthoDB" id="3206554at2759"/>
<name>A0A9P3LLF9_9APHY</name>
<protein>
    <recommendedName>
        <fullName evidence="3">DUF6534 domain-containing protein</fullName>
    </recommendedName>
</protein>
<proteinExistence type="predicted"/>
<evidence type="ECO:0000256" key="2">
    <source>
        <dbReference type="SAM" id="Phobius"/>
    </source>
</evidence>
<evidence type="ECO:0000259" key="3">
    <source>
        <dbReference type="Pfam" id="PF20152"/>
    </source>
</evidence>
<sequence length="334" mass="36940">MAAYGNTLGALLLGALLAVFLSGIVSMQVFVYYRLYPNDRFRIKSTVTVVWFLDLVHTIMICIANWLYLILHFGNGVAAQEILWPISVTIALTAVVTFLVHIFFAHRVYSLSKRKLLIAGPISVLALLRVVSAMSCTAEMVHDGTWKKFGEGSAWLFTTGLTISAVLDFVIAIALIVHLQKSKTGWHSMDQIIDSIVLYTVENGLITSIFAVLSLICWVTMKNNLVFLALHFAISKLYANSFLATLNARKTLQQRSQKSSNDANQLPLVFPNGLGRSGRFSTQPVGANPIGSIMQISVEKTVHCVTDAGDGDESPVRLSEEERQDRTMDSTRKR</sequence>
<dbReference type="AlphaFoldDB" id="A0A9P3LLF9"/>
<evidence type="ECO:0000256" key="1">
    <source>
        <dbReference type="SAM" id="MobiDB-lite"/>
    </source>
</evidence>
<feature type="transmembrane region" description="Helical" evidence="2">
    <location>
        <begin position="154"/>
        <end position="177"/>
    </location>
</feature>
<comment type="caution">
    <text evidence="4">The sequence shown here is derived from an EMBL/GenBank/DDBJ whole genome shotgun (WGS) entry which is preliminary data.</text>
</comment>
<feature type="transmembrane region" description="Helical" evidence="2">
    <location>
        <begin position="47"/>
        <end position="70"/>
    </location>
</feature>
<dbReference type="InterPro" id="IPR045339">
    <property type="entry name" value="DUF6534"/>
</dbReference>
<feature type="transmembrane region" description="Helical" evidence="2">
    <location>
        <begin position="12"/>
        <end position="35"/>
    </location>
</feature>
<feature type="transmembrane region" description="Helical" evidence="2">
    <location>
        <begin position="197"/>
        <end position="221"/>
    </location>
</feature>
<gene>
    <name evidence="4" type="ORF">PsYK624_159290</name>
</gene>
<feature type="transmembrane region" description="Helical" evidence="2">
    <location>
        <begin position="116"/>
        <end position="134"/>
    </location>
</feature>
<evidence type="ECO:0000313" key="4">
    <source>
        <dbReference type="EMBL" id="GJE99658.1"/>
    </source>
</evidence>
<keyword evidence="2" id="KW-1133">Transmembrane helix</keyword>
<feature type="transmembrane region" description="Helical" evidence="2">
    <location>
        <begin position="82"/>
        <end position="104"/>
    </location>
</feature>
<dbReference type="PANTHER" id="PTHR40465">
    <property type="entry name" value="CHROMOSOME 1, WHOLE GENOME SHOTGUN SEQUENCE"/>
    <property type="match status" value="1"/>
</dbReference>
<accession>A0A9P3LLF9</accession>
<dbReference type="PANTHER" id="PTHR40465:SF1">
    <property type="entry name" value="DUF6534 DOMAIN-CONTAINING PROTEIN"/>
    <property type="match status" value="1"/>
</dbReference>
<dbReference type="Pfam" id="PF20152">
    <property type="entry name" value="DUF6534"/>
    <property type="match status" value="1"/>
</dbReference>
<dbReference type="Proteomes" id="UP000703269">
    <property type="component" value="Unassembled WGS sequence"/>
</dbReference>
<organism evidence="4 5">
    <name type="scientific">Phanerochaete sordida</name>
    <dbReference type="NCBI Taxonomy" id="48140"/>
    <lineage>
        <taxon>Eukaryota</taxon>
        <taxon>Fungi</taxon>
        <taxon>Dikarya</taxon>
        <taxon>Basidiomycota</taxon>
        <taxon>Agaricomycotina</taxon>
        <taxon>Agaricomycetes</taxon>
        <taxon>Polyporales</taxon>
        <taxon>Phanerochaetaceae</taxon>
        <taxon>Phanerochaete</taxon>
    </lineage>
</organism>
<feature type="transmembrane region" description="Helical" evidence="2">
    <location>
        <begin position="227"/>
        <end position="248"/>
    </location>
</feature>